<protein>
    <submittedName>
        <fullName evidence="2">Uncharacterized protein</fullName>
    </submittedName>
</protein>
<keyword evidence="1" id="KW-0732">Signal</keyword>
<organism evidence="2 3">
    <name type="scientific">Oidiodendron maius (strain Zn)</name>
    <dbReference type="NCBI Taxonomy" id="913774"/>
    <lineage>
        <taxon>Eukaryota</taxon>
        <taxon>Fungi</taxon>
        <taxon>Dikarya</taxon>
        <taxon>Ascomycota</taxon>
        <taxon>Pezizomycotina</taxon>
        <taxon>Leotiomycetes</taxon>
        <taxon>Leotiomycetes incertae sedis</taxon>
        <taxon>Myxotrichaceae</taxon>
        <taxon>Oidiodendron</taxon>
    </lineage>
</organism>
<sequence length="284" mass="31568">MTPFTFTRNFCLISASLLVIFAKVDALALGPRSTEQTDHILEELQHVLKSSNTSIYDITTPTFRDDWPASAEDLKDRIRRGFTDALILTYYGQAAGQEALHNVFTSPFLAYFPPALAAGVDNVFTNVVGSQMGTGNDKYLSKIFFKYEDTDGLCKLHPDWSAYNKPTGPGSGADSDIVICKRGWDIKDMSVPRRNYIGDEFYGVCGTRTLRKNAPGATKLNDDNYAWLAQVRCATPQAPRFPQVFCRRRFPCLPSPIRSITGRTSVTEAHSLARPRVRNVGQPG</sequence>
<dbReference type="EMBL" id="KN832877">
    <property type="protein sequence ID" value="KIN00664.1"/>
    <property type="molecule type" value="Genomic_DNA"/>
</dbReference>
<gene>
    <name evidence="2" type="ORF">OIDMADRAFT_146067</name>
</gene>
<dbReference type="Proteomes" id="UP000054321">
    <property type="component" value="Unassembled WGS sequence"/>
</dbReference>
<dbReference type="AlphaFoldDB" id="A0A0C3CNV3"/>
<feature type="signal peptide" evidence="1">
    <location>
        <begin position="1"/>
        <end position="26"/>
    </location>
</feature>
<dbReference type="InParanoid" id="A0A0C3CNV3"/>
<dbReference type="HOGENOM" id="CLU_980380_0_0_1"/>
<evidence type="ECO:0000313" key="2">
    <source>
        <dbReference type="EMBL" id="KIN00664.1"/>
    </source>
</evidence>
<reference evidence="2 3" key="1">
    <citation type="submission" date="2014-04" db="EMBL/GenBank/DDBJ databases">
        <authorList>
            <consortium name="DOE Joint Genome Institute"/>
            <person name="Kuo A."/>
            <person name="Martino E."/>
            <person name="Perotto S."/>
            <person name="Kohler A."/>
            <person name="Nagy L.G."/>
            <person name="Floudas D."/>
            <person name="Copeland A."/>
            <person name="Barry K.W."/>
            <person name="Cichocki N."/>
            <person name="Veneault-Fourrey C."/>
            <person name="LaButti K."/>
            <person name="Lindquist E.A."/>
            <person name="Lipzen A."/>
            <person name="Lundell T."/>
            <person name="Morin E."/>
            <person name="Murat C."/>
            <person name="Sun H."/>
            <person name="Tunlid A."/>
            <person name="Henrissat B."/>
            <person name="Grigoriev I.V."/>
            <person name="Hibbett D.S."/>
            <person name="Martin F."/>
            <person name="Nordberg H.P."/>
            <person name="Cantor M.N."/>
            <person name="Hua S.X."/>
        </authorList>
    </citation>
    <scope>NUCLEOTIDE SEQUENCE [LARGE SCALE GENOMIC DNA]</scope>
    <source>
        <strain evidence="2 3">Zn</strain>
    </source>
</reference>
<accession>A0A0C3CNV3</accession>
<proteinExistence type="predicted"/>
<reference evidence="3" key="2">
    <citation type="submission" date="2015-01" db="EMBL/GenBank/DDBJ databases">
        <title>Evolutionary Origins and Diversification of the Mycorrhizal Mutualists.</title>
        <authorList>
            <consortium name="DOE Joint Genome Institute"/>
            <consortium name="Mycorrhizal Genomics Consortium"/>
            <person name="Kohler A."/>
            <person name="Kuo A."/>
            <person name="Nagy L.G."/>
            <person name="Floudas D."/>
            <person name="Copeland A."/>
            <person name="Barry K.W."/>
            <person name="Cichocki N."/>
            <person name="Veneault-Fourrey C."/>
            <person name="LaButti K."/>
            <person name="Lindquist E.A."/>
            <person name="Lipzen A."/>
            <person name="Lundell T."/>
            <person name="Morin E."/>
            <person name="Murat C."/>
            <person name="Riley R."/>
            <person name="Ohm R."/>
            <person name="Sun H."/>
            <person name="Tunlid A."/>
            <person name="Henrissat B."/>
            <person name="Grigoriev I.V."/>
            <person name="Hibbett D.S."/>
            <person name="Martin F."/>
        </authorList>
    </citation>
    <scope>NUCLEOTIDE SEQUENCE [LARGE SCALE GENOMIC DNA]</scope>
    <source>
        <strain evidence="3">Zn</strain>
    </source>
</reference>
<evidence type="ECO:0000313" key="3">
    <source>
        <dbReference type="Proteomes" id="UP000054321"/>
    </source>
</evidence>
<evidence type="ECO:0000256" key="1">
    <source>
        <dbReference type="SAM" id="SignalP"/>
    </source>
</evidence>
<keyword evidence="3" id="KW-1185">Reference proteome</keyword>
<name>A0A0C3CNV3_OIDMZ</name>
<feature type="chain" id="PRO_5002162645" evidence="1">
    <location>
        <begin position="27"/>
        <end position="284"/>
    </location>
</feature>